<dbReference type="OrthoDB" id="689350at2759"/>
<organism evidence="9 10">
    <name type="scientific">Mikania micrantha</name>
    <name type="common">bitter vine</name>
    <dbReference type="NCBI Taxonomy" id="192012"/>
    <lineage>
        <taxon>Eukaryota</taxon>
        <taxon>Viridiplantae</taxon>
        <taxon>Streptophyta</taxon>
        <taxon>Embryophyta</taxon>
        <taxon>Tracheophyta</taxon>
        <taxon>Spermatophyta</taxon>
        <taxon>Magnoliopsida</taxon>
        <taxon>eudicotyledons</taxon>
        <taxon>Gunneridae</taxon>
        <taxon>Pentapetalae</taxon>
        <taxon>asterids</taxon>
        <taxon>campanulids</taxon>
        <taxon>Asterales</taxon>
        <taxon>Asteraceae</taxon>
        <taxon>Asteroideae</taxon>
        <taxon>Heliantheae alliance</taxon>
        <taxon>Eupatorieae</taxon>
        <taxon>Mikania</taxon>
    </lineage>
</organism>
<dbReference type="GO" id="GO:0016020">
    <property type="term" value="C:membrane"/>
    <property type="evidence" value="ECO:0007669"/>
    <property type="project" value="UniProtKB-SubCell"/>
</dbReference>
<dbReference type="Gene3D" id="3.30.70.100">
    <property type="match status" value="1"/>
</dbReference>
<dbReference type="GO" id="GO:0046872">
    <property type="term" value="F:metal ion binding"/>
    <property type="evidence" value="ECO:0007669"/>
    <property type="project" value="UniProtKB-KW"/>
</dbReference>
<evidence type="ECO:0000313" key="10">
    <source>
        <dbReference type="Proteomes" id="UP000326396"/>
    </source>
</evidence>
<dbReference type="Proteomes" id="UP000326396">
    <property type="component" value="Linkage Group LG9"/>
</dbReference>
<protein>
    <recommendedName>
        <fullName evidence="8">HMA domain-containing protein</fullName>
    </recommendedName>
</protein>
<keyword evidence="4" id="KW-0636">Prenylation</keyword>
<feature type="compositionally biased region" description="Low complexity" evidence="6">
    <location>
        <begin position="278"/>
        <end position="289"/>
    </location>
</feature>
<comment type="similarity">
    <text evidence="5">Belongs to the HIPP family.</text>
</comment>
<keyword evidence="3" id="KW-0479">Metal-binding</keyword>
<evidence type="ECO:0000256" key="6">
    <source>
        <dbReference type="SAM" id="MobiDB-lite"/>
    </source>
</evidence>
<keyword evidence="10" id="KW-1185">Reference proteome</keyword>
<dbReference type="CDD" id="cd00371">
    <property type="entry name" value="HMA"/>
    <property type="match status" value="1"/>
</dbReference>
<dbReference type="PROSITE" id="PS50846">
    <property type="entry name" value="HMA_2"/>
    <property type="match status" value="1"/>
</dbReference>
<evidence type="ECO:0000256" key="3">
    <source>
        <dbReference type="ARBA" id="ARBA00022723"/>
    </source>
</evidence>
<dbReference type="InterPro" id="IPR044577">
    <property type="entry name" value="HIPP4/7/8/17/18/19"/>
</dbReference>
<evidence type="ECO:0000256" key="1">
    <source>
        <dbReference type="ARBA" id="ARBA00004170"/>
    </source>
</evidence>
<dbReference type="EMBL" id="SZYD01000019">
    <property type="protein sequence ID" value="KAD2393637.1"/>
    <property type="molecule type" value="Genomic_DNA"/>
</dbReference>
<dbReference type="PANTHER" id="PTHR46195">
    <property type="entry name" value="HEAVY METAL-ASSOCIATED ISOPRENYLATED PLANT PROTEIN 7"/>
    <property type="match status" value="1"/>
</dbReference>
<evidence type="ECO:0000256" key="5">
    <source>
        <dbReference type="ARBA" id="ARBA00024045"/>
    </source>
</evidence>
<feature type="region of interest" description="Disordered" evidence="6">
    <location>
        <begin position="1"/>
        <end position="42"/>
    </location>
</feature>
<keyword evidence="7" id="KW-1133">Transmembrane helix</keyword>
<evidence type="ECO:0000256" key="7">
    <source>
        <dbReference type="SAM" id="Phobius"/>
    </source>
</evidence>
<dbReference type="InterPro" id="IPR006121">
    <property type="entry name" value="HMA_dom"/>
</dbReference>
<dbReference type="InterPro" id="IPR036163">
    <property type="entry name" value="HMA_dom_sf"/>
</dbReference>
<evidence type="ECO:0000256" key="2">
    <source>
        <dbReference type="ARBA" id="ARBA00022481"/>
    </source>
</evidence>
<keyword evidence="7" id="KW-0472">Membrane</keyword>
<keyword evidence="2" id="KW-0488">Methylation</keyword>
<feature type="region of interest" description="Disordered" evidence="6">
    <location>
        <begin position="115"/>
        <end position="137"/>
    </location>
</feature>
<evidence type="ECO:0000259" key="8">
    <source>
        <dbReference type="PROSITE" id="PS50846"/>
    </source>
</evidence>
<dbReference type="GO" id="GO:0009626">
    <property type="term" value="P:plant-type hypersensitive response"/>
    <property type="evidence" value="ECO:0007669"/>
    <property type="project" value="UniProtKB-KW"/>
</dbReference>
<feature type="transmembrane region" description="Helical" evidence="7">
    <location>
        <begin position="232"/>
        <end position="253"/>
    </location>
</feature>
<dbReference type="PANTHER" id="PTHR46195:SF2">
    <property type="entry name" value="HEAVY METAL-ASSOCIATED ISOPRENYLATED PLANT PROTEIN 7"/>
    <property type="match status" value="1"/>
</dbReference>
<gene>
    <name evidence="9" type="ORF">E3N88_40614</name>
</gene>
<feature type="compositionally biased region" description="Basic and acidic residues" evidence="6">
    <location>
        <begin position="118"/>
        <end position="132"/>
    </location>
</feature>
<feature type="compositionally biased region" description="Basic and acidic residues" evidence="6">
    <location>
        <begin position="1"/>
        <end position="27"/>
    </location>
</feature>
<dbReference type="Pfam" id="PF00403">
    <property type="entry name" value="HMA"/>
    <property type="match status" value="1"/>
</dbReference>
<feature type="region of interest" description="Disordered" evidence="6">
    <location>
        <begin position="269"/>
        <end position="289"/>
    </location>
</feature>
<name>A0A5N6LN81_9ASTR</name>
<dbReference type="AlphaFoldDB" id="A0A5N6LN81"/>
<keyword evidence="4" id="KW-0449">Lipoprotein</keyword>
<evidence type="ECO:0000256" key="4">
    <source>
        <dbReference type="ARBA" id="ARBA00023289"/>
    </source>
</evidence>
<keyword evidence="7" id="KW-0812">Transmembrane</keyword>
<feature type="domain" description="HMA" evidence="8">
    <location>
        <begin position="45"/>
        <end position="109"/>
    </location>
</feature>
<evidence type="ECO:0000313" key="9">
    <source>
        <dbReference type="EMBL" id="KAD2393637.1"/>
    </source>
</evidence>
<comment type="subcellular location">
    <subcellularLocation>
        <location evidence="1">Membrane</location>
        <topology evidence="1">Peripheral membrane protein</topology>
    </subcellularLocation>
</comment>
<comment type="caution">
    <text evidence="9">The sequence shown here is derived from an EMBL/GenBank/DDBJ whole genome shotgun (WGS) entry which is preliminary data.</text>
</comment>
<feature type="region of interest" description="Disordered" evidence="6">
    <location>
        <begin position="189"/>
        <end position="217"/>
    </location>
</feature>
<sequence>MTKPKEEGKKANEEAKEPKEGKKDAISTEKNGTKSNDLPPALSPSQEVVLKVSVHCQGCAERLQKCLKKVTGVEKVIAKCETDKVIVKGNIANPSELVKSVHNEFKWRNVEVIPPPTHEPEKSRKMIKKSEQEEPDNVPVSVITMQCDACAPDTKNNIIKTEVPDQHISQVEIIGTGDDKTGNNTVIVNQDSPQTQGRKIEMTGDDNPTTNVNGPDPGPLEENQWLCALKTFVSFVVYVLFACYLVLMTLGYLGKRVHRMVMQIYDIPVPQSDDRPLPQDSQSPQQSPP</sequence>
<proteinExistence type="inferred from homology"/>
<reference evidence="9 10" key="1">
    <citation type="submission" date="2019-05" db="EMBL/GenBank/DDBJ databases">
        <title>Mikania micrantha, genome provides insights into the molecular mechanism of rapid growth.</title>
        <authorList>
            <person name="Liu B."/>
        </authorList>
    </citation>
    <scope>NUCLEOTIDE SEQUENCE [LARGE SCALE GENOMIC DNA]</scope>
    <source>
        <strain evidence="9">NLD-2019</strain>
        <tissue evidence="9">Leaf</tissue>
    </source>
</reference>
<accession>A0A5N6LN81</accession>
<dbReference type="SUPFAM" id="SSF55008">
    <property type="entry name" value="HMA, heavy metal-associated domain"/>
    <property type="match status" value="1"/>
</dbReference>